<dbReference type="Proteomes" id="UP000828251">
    <property type="component" value="Unassembled WGS sequence"/>
</dbReference>
<evidence type="ECO:0000313" key="1">
    <source>
        <dbReference type="EMBL" id="KAH1047460.1"/>
    </source>
</evidence>
<proteinExistence type="predicted"/>
<sequence>MEAISQEVCFMALEQNFNILGEEHFTMRPPLFNGTNYFYWRTRMKIFIQAYDYEV</sequence>
<reference evidence="1 2" key="1">
    <citation type="journal article" date="2021" name="Plant Biotechnol. J.">
        <title>Multi-omics assisted identification of the key and species-specific regulatory components of drought-tolerant mechanisms in Gossypium stocksii.</title>
        <authorList>
            <person name="Yu D."/>
            <person name="Ke L."/>
            <person name="Zhang D."/>
            <person name="Wu Y."/>
            <person name="Sun Y."/>
            <person name="Mei J."/>
            <person name="Sun J."/>
            <person name="Sun Y."/>
        </authorList>
    </citation>
    <scope>NUCLEOTIDE SEQUENCE [LARGE SCALE GENOMIC DNA]</scope>
    <source>
        <strain evidence="2">cv. E1</strain>
        <tissue evidence="1">Leaf</tissue>
    </source>
</reference>
<keyword evidence="2" id="KW-1185">Reference proteome</keyword>
<dbReference type="EMBL" id="JAIQCV010000011">
    <property type="protein sequence ID" value="KAH1047460.1"/>
    <property type="molecule type" value="Genomic_DNA"/>
</dbReference>
<dbReference type="OrthoDB" id="1743754at2759"/>
<gene>
    <name evidence="1" type="ORF">J1N35_038244</name>
</gene>
<comment type="caution">
    <text evidence="1">The sequence shown here is derived from an EMBL/GenBank/DDBJ whole genome shotgun (WGS) entry which is preliminary data.</text>
</comment>
<name>A0A9D3UM05_9ROSI</name>
<accession>A0A9D3UM05</accession>
<protein>
    <submittedName>
        <fullName evidence="1">Uncharacterized protein</fullName>
    </submittedName>
</protein>
<dbReference type="AlphaFoldDB" id="A0A9D3UM05"/>
<evidence type="ECO:0000313" key="2">
    <source>
        <dbReference type="Proteomes" id="UP000828251"/>
    </source>
</evidence>
<organism evidence="1 2">
    <name type="scientific">Gossypium stocksii</name>
    <dbReference type="NCBI Taxonomy" id="47602"/>
    <lineage>
        <taxon>Eukaryota</taxon>
        <taxon>Viridiplantae</taxon>
        <taxon>Streptophyta</taxon>
        <taxon>Embryophyta</taxon>
        <taxon>Tracheophyta</taxon>
        <taxon>Spermatophyta</taxon>
        <taxon>Magnoliopsida</taxon>
        <taxon>eudicotyledons</taxon>
        <taxon>Gunneridae</taxon>
        <taxon>Pentapetalae</taxon>
        <taxon>rosids</taxon>
        <taxon>malvids</taxon>
        <taxon>Malvales</taxon>
        <taxon>Malvaceae</taxon>
        <taxon>Malvoideae</taxon>
        <taxon>Gossypium</taxon>
    </lineage>
</organism>